<comment type="similarity">
    <text evidence="1">Belongs to the SlyX family.</text>
</comment>
<reference evidence="2" key="1">
    <citation type="submission" date="2020-12" db="EMBL/GenBank/DDBJ databases">
        <title>Devosia sp. MSA67 isolated from Mo River.</title>
        <authorList>
            <person name="Ma F."/>
            <person name="Zi Z."/>
        </authorList>
    </citation>
    <scope>NUCLEOTIDE SEQUENCE</scope>
    <source>
        <strain evidence="2">MSA67</strain>
    </source>
</reference>
<protein>
    <recommendedName>
        <fullName evidence="1">Protein SlyX homolog</fullName>
    </recommendedName>
</protein>
<dbReference type="InterPro" id="IPR007236">
    <property type="entry name" value="SlyX"/>
</dbReference>
<dbReference type="PANTHER" id="PTHR36508">
    <property type="entry name" value="PROTEIN SLYX"/>
    <property type="match status" value="1"/>
</dbReference>
<keyword evidence="3" id="KW-1185">Reference proteome</keyword>
<dbReference type="PANTHER" id="PTHR36508:SF1">
    <property type="entry name" value="PROTEIN SLYX"/>
    <property type="match status" value="1"/>
</dbReference>
<evidence type="ECO:0000256" key="1">
    <source>
        <dbReference type="HAMAP-Rule" id="MF_00715"/>
    </source>
</evidence>
<sequence>MALADPDHNQRIDALETRIAFQDQTIEELNAALTEQWKTIDLLSKKLAMLEEQVRSGSYIADPSTERPPPHY</sequence>
<gene>
    <name evidence="1" type="primary">slyX</name>
    <name evidence="2" type="ORF">JEQ47_18900</name>
</gene>
<name>A0A934J2Y2_9HYPH</name>
<evidence type="ECO:0000313" key="2">
    <source>
        <dbReference type="EMBL" id="MBJ3786800.1"/>
    </source>
</evidence>
<proteinExistence type="inferred from homology"/>
<dbReference type="AlphaFoldDB" id="A0A934J2Y2"/>
<comment type="caution">
    <text evidence="2">The sequence shown here is derived from an EMBL/GenBank/DDBJ whole genome shotgun (WGS) entry which is preliminary data.</text>
</comment>
<dbReference type="Gene3D" id="1.20.5.300">
    <property type="match status" value="1"/>
</dbReference>
<dbReference type="EMBL" id="JAEKMH010000005">
    <property type="protein sequence ID" value="MBJ3786800.1"/>
    <property type="molecule type" value="Genomic_DNA"/>
</dbReference>
<dbReference type="Proteomes" id="UP000602124">
    <property type="component" value="Unassembled WGS sequence"/>
</dbReference>
<dbReference type="RefSeq" id="WP_198877997.1">
    <property type="nucleotide sequence ID" value="NZ_JAEKMH010000005.1"/>
</dbReference>
<accession>A0A934J2Y2</accession>
<dbReference type="Pfam" id="PF04102">
    <property type="entry name" value="SlyX"/>
    <property type="match status" value="1"/>
</dbReference>
<organism evidence="2 3">
    <name type="scientific">Devosia sediminis</name>
    <dbReference type="NCBI Taxonomy" id="2798801"/>
    <lineage>
        <taxon>Bacteria</taxon>
        <taxon>Pseudomonadati</taxon>
        <taxon>Pseudomonadota</taxon>
        <taxon>Alphaproteobacteria</taxon>
        <taxon>Hyphomicrobiales</taxon>
        <taxon>Devosiaceae</taxon>
        <taxon>Devosia</taxon>
    </lineage>
</organism>
<evidence type="ECO:0000313" key="3">
    <source>
        <dbReference type="Proteomes" id="UP000602124"/>
    </source>
</evidence>
<dbReference type="HAMAP" id="MF_00715">
    <property type="entry name" value="SlyX"/>
    <property type="match status" value="1"/>
</dbReference>